<accession>A0ABT8N593</accession>
<proteinExistence type="predicted"/>
<organism evidence="1 2">
    <name type="scientific">Planococcus shixiaomingii</name>
    <dbReference type="NCBI Taxonomy" id="3058393"/>
    <lineage>
        <taxon>Bacteria</taxon>
        <taxon>Bacillati</taxon>
        <taxon>Bacillota</taxon>
        <taxon>Bacilli</taxon>
        <taxon>Bacillales</taxon>
        <taxon>Caryophanaceae</taxon>
        <taxon>Planococcus</taxon>
    </lineage>
</organism>
<dbReference type="EMBL" id="JAUJWV010000003">
    <property type="protein sequence ID" value="MDN7243051.1"/>
    <property type="molecule type" value="Genomic_DNA"/>
</dbReference>
<dbReference type="RefSeq" id="WP_301724608.1">
    <property type="nucleotide sequence ID" value="NZ_JAUJWV010000003.1"/>
</dbReference>
<reference evidence="1 2" key="1">
    <citation type="submission" date="2023-06" db="EMBL/GenBank/DDBJ databases">
        <title>Novel species in genus Planococcus.</title>
        <authorList>
            <person name="Ning S."/>
        </authorList>
    </citation>
    <scope>NUCLEOTIDE SEQUENCE [LARGE SCALE GENOMIC DNA]</scope>
    <source>
        <strain evidence="1 2">N028</strain>
    </source>
</reference>
<sequence length="160" mass="18493">MAKEADLYNEFLAVATFLNRRLTITPVLYGSLGLTKATHVDFAPQDIDILVPLLFLEEKWDVLKAVMEELGYLLIDMDEHEFQKEDNKIGFSFIEDLKGFAGVDDQALTLVEEEGASYYRLSLADYIKVYQRSSQDGYRRTKNDQKDLEKLKILYQLPLE</sequence>
<comment type="caution">
    <text evidence="1">The sequence shown here is derived from an EMBL/GenBank/DDBJ whole genome shotgun (WGS) entry which is preliminary data.</text>
</comment>
<gene>
    <name evidence="1" type="ORF">QWY14_14700</name>
</gene>
<evidence type="ECO:0000313" key="1">
    <source>
        <dbReference type="EMBL" id="MDN7243051.1"/>
    </source>
</evidence>
<keyword evidence="2" id="KW-1185">Reference proteome</keyword>
<name>A0ABT8N593_9BACL</name>
<dbReference type="Proteomes" id="UP001172055">
    <property type="component" value="Unassembled WGS sequence"/>
</dbReference>
<protein>
    <recommendedName>
        <fullName evidence="3">Phosphoribosylanthranilate isomerase</fullName>
    </recommendedName>
</protein>
<evidence type="ECO:0008006" key="3">
    <source>
        <dbReference type="Google" id="ProtNLM"/>
    </source>
</evidence>
<evidence type="ECO:0000313" key="2">
    <source>
        <dbReference type="Proteomes" id="UP001172055"/>
    </source>
</evidence>